<dbReference type="EMBL" id="DSUJ01000008">
    <property type="protein sequence ID" value="HFI91606.1"/>
    <property type="molecule type" value="Genomic_DNA"/>
</dbReference>
<protein>
    <submittedName>
        <fullName evidence="1">DUF4296 domain-containing protein</fullName>
    </submittedName>
</protein>
<name>A0A7V3E786_9BACT</name>
<dbReference type="AlphaFoldDB" id="A0A7V3E786"/>
<accession>A0A7V3E786</accession>
<dbReference type="RefSeq" id="WP_304147545.1">
    <property type="nucleotide sequence ID" value="NZ_JAOAIE010000109.1"/>
</dbReference>
<sequence length="104" mass="12378">MKKFYYTFFLVLIIAIACDEKPPIDEENFVIIYSNLISVPDSISVDSLKFIEYKQKVISGFGFTQKQYEETIEFYNREPQKWEEFFRKVIKHIETTNDSVNTSL</sequence>
<gene>
    <name evidence="1" type="ORF">ENS31_08790</name>
</gene>
<reference evidence="1" key="1">
    <citation type="journal article" date="2020" name="mSystems">
        <title>Genome- and Community-Level Interaction Insights into Carbon Utilization and Element Cycling Functions of Hydrothermarchaeota in Hydrothermal Sediment.</title>
        <authorList>
            <person name="Zhou Z."/>
            <person name="Liu Y."/>
            <person name="Xu W."/>
            <person name="Pan J."/>
            <person name="Luo Z.H."/>
            <person name="Li M."/>
        </authorList>
    </citation>
    <scope>NUCLEOTIDE SEQUENCE [LARGE SCALE GENOMIC DNA]</scope>
    <source>
        <strain evidence="1">SpSt-479</strain>
    </source>
</reference>
<proteinExistence type="predicted"/>
<organism evidence="1">
    <name type="scientific">Ignavibacterium album</name>
    <dbReference type="NCBI Taxonomy" id="591197"/>
    <lineage>
        <taxon>Bacteria</taxon>
        <taxon>Pseudomonadati</taxon>
        <taxon>Ignavibacteriota</taxon>
        <taxon>Ignavibacteria</taxon>
        <taxon>Ignavibacteriales</taxon>
        <taxon>Ignavibacteriaceae</taxon>
        <taxon>Ignavibacterium</taxon>
    </lineage>
</organism>
<dbReference type="PROSITE" id="PS51257">
    <property type="entry name" value="PROKAR_LIPOPROTEIN"/>
    <property type="match status" value="1"/>
</dbReference>
<evidence type="ECO:0000313" key="1">
    <source>
        <dbReference type="EMBL" id="HFI91606.1"/>
    </source>
</evidence>
<comment type="caution">
    <text evidence="1">The sequence shown here is derived from an EMBL/GenBank/DDBJ whole genome shotgun (WGS) entry which is preliminary data.</text>
</comment>